<evidence type="ECO:0000313" key="4">
    <source>
        <dbReference type="EMBL" id="WVN90155.1"/>
    </source>
</evidence>
<keyword evidence="1" id="KW-0996">Nickel insertion</keyword>
<name>A0A1E3IEL1_9TREE</name>
<evidence type="ECO:0000256" key="2">
    <source>
        <dbReference type="ARBA" id="ARBA00023186"/>
    </source>
</evidence>
<gene>
    <name evidence="4" type="ORF">L203_105391</name>
</gene>
<accession>A0A1E3IEL1</accession>
<dbReference type="GeneID" id="91089600"/>
<dbReference type="InterPro" id="IPR038277">
    <property type="entry name" value="UreF_sf"/>
</dbReference>
<reference evidence="4" key="1">
    <citation type="submission" date="2016-06" db="EMBL/GenBank/DDBJ databases">
        <authorList>
            <person name="Cuomo C."/>
            <person name="Litvintseva A."/>
            <person name="Heitman J."/>
            <person name="Chen Y."/>
            <person name="Sun S."/>
            <person name="Springer D."/>
            <person name="Dromer F."/>
            <person name="Young S."/>
            <person name="Zeng Q."/>
            <person name="Chapman S."/>
            <person name="Gujja S."/>
            <person name="Saif S."/>
            <person name="Birren B."/>
        </authorList>
    </citation>
    <scope>NUCLEOTIDE SEQUENCE</scope>
    <source>
        <strain evidence="4">CBS 7841</strain>
    </source>
</reference>
<dbReference type="GO" id="GO:0016151">
    <property type="term" value="F:nickel cation binding"/>
    <property type="evidence" value="ECO:0007669"/>
    <property type="project" value="InterPro"/>
</dbReference>
<keyword evidence="2" id="KW-0143">Chaperone</keyword>
<dbReference type="PANTHER" id="PTHR33620">
    <property type="entry name" value="UREASE ACCESSORY PROTEIN F"/>
    <property type="match status" value="1"/>
</dbReference>
<dbReference type="PANTHER" id="PTHR33620:SF1">
    <property type="entry name" value="UREASE ACCESSORY PROTEIN F"/>
    <property type="match status" value="1"/>
</dbReference>
<dbReference type="EMBL" id="CP143790">
    <property type="protein sequence ID" value="WVN90155.1"/>
    <property type="molecule type" value="Genomic_DNA"/>
</dbReference>
<reference evidence="4" key="3">
    <citation type="submission" date="2024-01" db="EMBL/GenBank/DDBJ databases">
        <authorList>
            <person name="Coelho M.A."/>
            <person name="David-Palma M."/>
            <person name="Shea T."/>
            <person name="Sun S."/>
            <person name="Cuomo C.A."/>
            <person name="Heitman J."/>
        </authorList>
    </citation>
    <scope>NUCLEOTIDE SEQUENCE</scope>
    <source>
        <strain evidence="4">CBS 7841</strain>
    </source>
</reference>
<dbReference type="InterPro" id="IPR002639">
    <property type="entry name" value="UreF"/>
</dbReference>
<dbReference type="AlphaFoldDB" id="A0A1E3IEL1"/>
<keyword evidence="5" id="KW-1185">Reference proteome</keyword>
<protein>
    <submittedName>
        <fullName evidence="4">Uncharacterized protein</fullName>
    </submittedName>
</protein>
<evidence type="ECO:0000256" key="3">
    <source>
        <dbReference type="ARBA" id="ARBA00046339"/>
    </source>
</evidence>
<proteinExistence type="inferred from homology"/>
<comment type="similarity">
    <text evidence="3">Belongs to the UreF family.</text>
</comment>
<evidence type="ECO:0000313" key="5">
    <source>
        <dbReference type="Proteomes" id="UP000094043"/>
    </source>
</evidence>
<dbReference type="Proteomes" id="UP000094043">
    <property type="component" value="Chromosome 7"/>
</dbReference>
<evidence type="ECO:0000256" key="1">
    <source>
        <dbReference type="ARBA" id="ARBA00022988"/>
    </source>
</evidence>
<dbReference type="VEuPathDB" id="FungiDB:L203_04068"/>
<sequence>MNHQTDLFGQELHLLYVLLDSNLPTGGFVSSSGLESFAKHGFLSSSYAYSSGGSASSENGNKNVMDGLVRFAKAEVANYASTTGGFVRDAWILVTDARAAVNRDMMEIGFNNDALAQRVDHLLEQLQVLDQYHESTLLSHVGRRSSEPQGVAMLTLFSRGLSKPPGMEAELQDEDDITRVQEELGKRVVEGYKKLVRLQKAPGHLAVCWGLMCAALGLSIDRTLHLYLFMHARSLLSSAVRLNLIGPYASSQLLLHPYRLIIKEEVDRLQSCTTSILDVQEKDYDEFWAWAEDVEKGPETTWPLGEILMGRHDLQHSAIFNS</sequence>
<reference evidence="4" key="2">
    <citation type="journal article" date="2022" name="Elife">
        <title>Obligate sexual reproduction of a homothallic fungus closely related to the Cryptococcus pathogenic species complex.</title>
        <authorList>
            <person name="Passer A.R."/>
            <person name="Clancey S.A."/>
            <person name="Shea T."/>
            <person name="David-Palma M."/>
            <person name="Averette A.F."/>
            <person name="Boekhout T."/>
            <person name="Porcel B.M."/>
            <person name="Nowrousian M."/>
            <person name="Cuomo C.A."/>
            <person name="Sun S."/>
            <person name="Heitman J."/>
            <person name="Coelho M.A."/>
        </authorList>
    </citation>
    <scope>NUCLEOTIDE SEQUENCE</scope>
    <source>
        <strain evidence="4">CBS 7841</strain>
    </source>
</reference>
<organism evidence="4 5">
    <name type="scientific">Cryptococcus depauperatus CBS 7841</name>
    <dbReference type="NCBI Taxonomy" id="1295531"/>
    <lineage>
        <taxon>Eukaryota</taxon>
        <taxon>Fungi</taxon>
        <taxon>Dikarya</taxon>
        <taxon>Basidiomycota</taxon>
        <taxon>Agaricomycotina</taxon>
        <taxon>Tremellomycetes</taxon>
        <taxon>Tremellales</taxon>
        <taxon>Cryptococcaceae</taxon>
        <taxon>Cryptococcus</taxon>
    </lineage>
</organism>
<dbReference type="Pfam" id="PF01730">
    <property type="entry name" value="UreF"/>
    <property type="match status" value="1"/>
</dbReference>
<dbReference type="OrthoDB" id="2550922at2759"/>
<dbReference type="RefSeq" id="XP_066070855.1">
    <property type="nucleotide sequence ID" value="XM_066214758.1"/>
</dbReference>
<dbReference type="KEGG" id="cdep:91089600"/>
<dbReference type="Gene3D" id="1.10.4190.10">
    <property type="entry name" value="Urease accessory protein UreF"/>
    <property type="match status" value="1"/>
</dbReference>